<feature type="compositionally biased region" description="Pro residues" evidence="1">
    <location>
        <begin position="274"/>
        <end position="291"/>
    </location>
</feature>
<keyword evidence="3" id="KW-1185">Reference proteome</keyword>
<proteinExistence type="predicted"/>
<feature type="compositionally biased region" description="Basic and acidic residues" evidence="1">
    <location>
        <begin position="436"/>
        <end position="445"/>
    </location>
</feature>
<feature type="region of interest" description="Disordered" evidence="1">
    <location>
        <begin position="1"/>
        <end position="26"/>
    </location>
</feature>
<feature type="region of interest" description="Disordered" evidence="1">
    <location>
        <begin position="353"/>
        <end position="445"/>
    </location>
</feature>
<evidence type="ECO:0000256" key="1">
    <source>
        <dbReference type="SAM" id="MobiDB-lite"/>
    </source>
</evidence>
<protein>
    <recommendedName>
        <fullName evidence="4">PHD finger domain protein</fullName>
    </recommendedName>
</protein>
<comment type="caution">
    <text evidence="2">The sequence shown here is derived from an EMBL/GenBank/DDBJ whole genome shotgun (WGS) entry which is preliminary data.</text>
</comment>
<reference evidence="2" key="1">
    <citation type="journal article" date="2021" name="Nat. Commun.">
        <title>Genetic determinants of endophytism in the Arabidopsis root mycobiome.</title>
        <authorList>
            <person name="Mesny F."/>
            <person name="Miyauchi S."/>
            <person name="Thiergart T."/>
            <person name="Pickel B."/>
            <person name="Atanasova L."/>
            <person name="Karlsson M."/>
            <person name="Huettel B."/>
            <person name="Barry K.W."/>
            <person name="Haridas S."/>
            <person name="Chen C."/>
            <person name="Bauer D."/>
            <person name="Andreopoulos W."/>
            <person name="Pangilinan J."/>
            <person name="LaButti K."/>
            <person name="Riley R."/>
            <person name="Lipzen A."/>
            <person name="Clum A."/>
            <person name="Drula E."/>
            <person name="Henrissat B."/>
            <person name="Kohler A."/>
            <person name="Grigoriev I.V."/>
            <person name="Martin F.M."/>
            <person name="Hacquard S."/>
        </authorList>
    </citation>
    <scope>NUCLEOTIDE SEQUENCE</scope>
    <source>
        <strain evidence="2">MPI-SDFR-AT-0117</strain>
    </source>
</reference>
<feature type="region of interest" description="Disordered" evidence="1">
    <location>
        <begin position="202"/>
        <end position="324"/>
    </location>
</feature>
<feature type="compositionally biased region" description="Basic and acidic residues" evidence="1">
    <location>
        <begin position="366"/>
        <end position="378"/>
    </location>
</feature>
<accession>A0A9P9ABV0</accession>
<gene>
    <name evidence="2" type="ORF">F5X68DRAFT_9385</name>
</gene>
<name>A0A9P9ABV0_9PEZI</name>
<dbReference type="AlphaFoldDB" id="A0A9P9ABV0"/>
<evidence type="ECO:0008006" key="4">
    <source>
        <dbReference type="Google" id="ProtNLM"/>
    </source>
</evidence>
<feature type="region of interest" description="Disordered" evidence="1">
    <location>
        <begin position="106"/>
        <end position="141"/>
    </location>
</feature>
<dbReference type="EMBL" id="JAGSXJ010000011">
    <property type="protein sequence ID" value="KAH6687265.1"/>
    <property type="molecule type" value="Genomic_DNA"/>
</dbReference>
<sequence length="524" mass="56857">MQNDQGYGHPDFSAGTSQQPGMATSFSATDMFGYPMSAPAGPGTNFWDPNADLGAMDLDFAAFGHNIFQTTPTQQTHTHSHTHSHRSMPSFDATQMFQEPSMPVQTQHISTQPLEPAQPPATKAQRPLAPKAAERRAEPNNVSTSMAMSFTAQSDDPFFLVSPGAGVDPGLLFSRPPSSGMDTSFPGSRLMDPMTQFSMESVAQALSKPPARSDIRRSNSSRDLAPVRAPDRALASSPLKANGRPGLQRSFSENRGRRNNAPRHPLPTIAPAIRPNPPLPPSNTIPGPSRPPSARSTGRTSPLKATHTRLSSLTSIPEATAQRTRTSVKFTIDAKGRARAETTVVVEDPCLVPVAQGRPPLGIPPRRREQSFESRSEYDESSSDDEPIIIPSRNTSFALPDPRKPSGTMFHHSHRSISERSTSSRGAESEAETLMDDPRRTNGDAASELRKLVESRHSSKRGVPQMPPGQRFVTSSFAAYPPQGGRSPTMSSLLTPSTHTGRSVRCVCHRNDGEAELDMFMVQW</sequence>
<evidence type="ECO:0000313" key="2">
    <source>
        <dbReference type="EMBL" id="KAH6687265.1"/>
    </source>
</evidence>
<feature type="compositionally biased region" description="Polar residues" evidence="1">
    <location>
        <begin position="308"/>
        <end position="324"/>
    </location>
</feature>
<evidence type="ECO:0000313" key="3">
    <source>
        <dbReference type="Proteomes" id="UP000770015"/>
    </source>
</evidence>
<dbReference type="Proteomes" id="UP000770015">
    <property type="component" value="Unassembled WGS sequence"/>
</dbReference>
<feature type="compositionally biased region" description="Polar residues" evidence="1">
    <location>
        <begin position="176"/>
        <end position="186"/>
    </location>
</feature>
<feature type="compositionally biased region" description="Polar residues" evidence="1">
    <location>
        <begin position="14"/>
        <end position="26"/>
    </location>
</feature>
<dbReference type="OrthoDB" id="419183at2759"/>
<feature type="region of interest" description="Disordered" evidence="1">
    <location>
        <begin position="173"/>
        <end position="192"/>
    </location>
</feature>
<organism evidence="2 3">
    <name type="scientific">Plectosphaerella plurivora</name>
    <dbReference type="NCBI Taxonomy" id="936078"/>
    <lineage>
        <taxon>Eukaryota</taxon>
        <taxon>Fungi</taxon>
        <taxon>Dikarya</taxon>
        <taxon>Ascomycota</taxon>
        <taxon>Pezizomycotina</taxon>
        <taxon>Sordariomycetes</taxon>
        <taxon>Hypocreomycetidae</taxon>
        <taxon>Glomerellales</taxon>
        <taxon>Plectosphaerellaceae</taxon>
        <taxon>Plectosphaerella</taxon>
    </lineage>
</organism>